<dbReference type="VEuPathDB" id="FungiDB:PSHT_00569"/>
<dbReference type="OrthoDB" id="2503145at2759"/>
<sequence length="97" mass="10762">MTSSSHSSYPPKNMKNSTHQQVARYIPISHTCSNCALTMSKHLHDRKNQVLALASAGVSMVLQQHILAWLSLFFSITSIVNNSNRSEGLAPPVHYKD</sequence>
<keyword evidence="3" id="KW-1185">Reference proteome</keyword>
<evidence type="ECO:0000313" key="3">
    <source>
        <dbReference type="Proteomes" id="UP000238274"/>
    </source>
</evidence>
<reference evidence="2 3" key="1">
    <citation type="submission" date="2017-12" db="EMBL/GenBank/DDBJ databases">
        <title>Gene loss provides genomic basis for host adaptation in cereal stripe rust fungi.</title>
        <authorList>
            <person name="Xia C."/>
        </authorList>
    </citation>
    <scope>NUCLEOTIDE SEQUENCE [LARGE SCALE GENOMIC DNA]</scope>
    <source>
        <strain evidence="2 3">93TX-2</strain>
    </source>
</reference>
<protein>
    <submittedName>
        <fullName evidence="2">Uncharacterized protein</fullName>
    </submittedName>
</protein>
<comment type="caution">
    <text evidence="2">The sequence shown here is derived from an EMBL/GenBank/DDBJ whole genome shotgun (WGS) entry which is preliminary data.</text>
</comment>
<name>A0A2S4WMQ1_9BASI</name>
<accession>A0A2S4WMQ1</accession>
<reference evidence="3" key="2">
    <citation type="journal article" date="2018" name="BMC Genomics">
        <title>Genomic insights into host adaptation between the wheat stripe rust pathogen (Puccinia striiformis f. sp. tritici) and the barley stripe rust pathogen (Puccinia striiformis f. sp. hordei).</title>
        <authorList>
            <person name="Xia C."/>
            <person name="Wang M."/>
            <person name="Yin C."/>
            <person name="Cornejo O.E."/>
            <person name="Hulbert S.H."/>
            <person name="Chen X."/>
        </authorList>
    </citation>
    <scope>NUCLEOTIDE SEQUENCE [LARGE SCALE GENOMIC DNA]</scope>
    <source>
        <strain evidence="3">93TX-2</strain>
    </source>
</reference>
<gene>
    <name evidence="2" type="ORF">PSHT_00569</name>
</gene>
<dbReference type="EMBL" id="PKSM01000004">
    <property type="protein sequence ID" value="POW23056.1"/>
    <property type="molecule type" value="Genomic_DNA"/>
</dbReference>
<feature type="region of interest" description="Disordered" evidence="1">
    <location>
        <begin position="1"/>
        <end position="20"/>
    </location>
</feature>
<evidence type="ECO:0000313" key="2">
    <source>
        <dbReference type="EMBL" id="POW23056.1"/>
    </source>
</evidence>
<reference evidence="3" key="3">
    <citation type="journal article" date="2018" name="Mol. Plant Microbe Interact.">
        <title>Genome sequence resources for the wheat stripe rust pathogen (Puccinia striiformis f. sp. tritici) and the barley stripe rust pathogen (Puccinia striiformis f. sp. hordei).</title>
        <authorList>
            <person name="Xia C."/>
            <person name="Wang M."/>
            <person name="Yin C."/>
            <person name="Cornejo O.E."/>
            <person name="Hulbert S.H."/>
            <person name="Chen X."/>
        </authorList>
    </citation>
    <scope>NUCLEOTIDE SEQUENCE [LARGE SCALE GENOMIC DNA]</scope>
    <source>
        <strain evidence="3">93TX-2</strain>
    </source>
</reference>
<dbReference type="AlphaFoldDB" id="A0A2S4WMQ1"/>
<organism evidence="2 3">
    <name type="scientific">Puccinia striiformis</name>
    <dbReference type="NCBI Taxonomy" id="27350"/>
    <lineage>
        <taxon>Eukaryota</taxon>
        <taxon>Fungi</taxon>
        <taxon>Dikarya</taxon>
        <taxon>Basidiomycota</taxon>
        <taxon>Pucciniomycotina</taxon>
        <taxon>Pucciniomycetes</taxon>
        <taxon>Pucciniales</taxon>
        <taxon>Pucciniaceae</taxon>
        <taxon>Puccinia</taxon>
    </lineage>
</organism>
<proteinExistence type="predicted"/>
<evidence type="ECO:0000256" key="1">
    <source>
        <dbReference type="SAM" id="MobiDB-lite"/>
    </source>
</evidence>
<dbReference type="Proteomes" id="UP000238274">
    <property type="component" value="Unassembled WGS sequence"/>
</dbReference>